<dbReference type="AlphaFoldDB" id="A0A1H7RSC5"/>
<feature type="transmembrane region" description="Helical" evidence="8">
    <location>
        <begin position="270"/>
        <end position="292"/>
    </location>
</feature>
<dbReference type="EMBL" id="FNZR01000007">
    <property type="protein sequence ID" value="SEL63131.1"/>
    <property type="molecule type" value="Genomic_DNA"/>
</dbReference>
<keyword evidence="5 8" id="KW-1133">Transmembrane helix</keyword>
<dbReference type="Pfam" id="PF00361">
    <property type="entry name" value="Proton_antipo_M"/>
    <property type="match status" value="1"/>
</dbReference>
<dbReference type="PANTHER" id="PTHR42703">
    <property type="entry name" value="NADH DEHYDROGENASE"/>
    <property type="match status" value="1"/>
</dbReference>
<evidence type="ECO:0000313" key="11">
    <source>
        <dbReference type="Proteomes" id="UP000198916"/>
    </source>
</evidence>
<feature type="transmembrane region" description="Helical" evidence="8">
    <location>
        <begin position="368"/>
        <end position="391"/>
    </location>
</feature>
<feature type="transmembrane region" description="Helical" evidence="8">
    <location>
        <begin position="32"/>
        <end position="53"/>
    </location>
</feature>
<dbReference type="GO" id="GO:0005886">
    <property type="term" value="C:plasma membrane"/>
    <property type="evidence" value="ECO:0007669"/>
    <property type="project" value="UniProtKB-SubCell"/>
</dbReference>
<proteinExistence type="inferred from homology"/>
<dbReference type="OrthoDB" id="9807568at2"/>
<dbReference type="GO" id="GO:0008137">
    <property type="term" value="F:NADH dehydrogenase (ubiquinone) activity"/>
    <property type="evidence" value="ECO:0007669"/>
    <property type="project" value="InterPro"/>
</dbReference>
<dbReference type="InterPro" id="IPR001750">
    <property type="entry name" value="ND/Mrp_TM"/>
</dbReference>
<feature type="transmembrane region" description="Helical" evidence="8">
    <location>
        <begin position="107"/>
        <end position="127"/>
    </location>
</feature>
<name>A0A1H7RSC5_9SPHI</name>
<keyword evidence="3" id="KW-1003">Cell membrane</keyword>
<gene>
    <name evidence="10" type="ORF">SAMN05421740_107281</name>
</gene>
<comment type="subcellular location">
    <subcellularLocation>
        <location evidence="1">Cell membrane</location>
        <topology evidence="1">Multi-pass membrane protein</topology>
    </subcellularLocation>
    <subcellularLocation>
        <location evidence="7">Membrane</location>
        <topology evidence="7">Multi-pass membrane protein</topology>
    </subcellularLocation>
</comment>
<protein>
    <submittedName>
        <fullName evidence="10">Multisubunit sodium/proton antiporter, MrpD subunit</fullName>
    </submittedName>
</protein>
<evidence type="ECO:0000256" key="8">
    <source>
        <dbReference type="SAM" id="Phobius"/>
    </source>
</evidence>
<dbReference type="InterPro" id="IPR003918">
    <property type="entry name" value="NADH_UbQ_OxRdtase"/>
</dbReference>
<feature type="transmembrane region" description="Helical" evidence="8">
    <location>
        <begin position="6"/>
        <end position="25"/>
    </location>
</feature>
<feature type="transmembrane region" description="Helical" evidence="8">
    <location>
        <begin position="299"/>
        <end position="321"/>
    </location>
</feature>
<feature type="transmembrane region" description="Helical" evidence="8">
    <location>
        <begin position="73"/>
        <end position="95"/>
    </location>
</feature>
<evidence type="ECO:0000256" key="6">
    <source>
        <dbReference type="ARBA" id="ARBA00023136"/>
    </source>
</evidence>
<feature type="transmembrane region" description="Helical" evidence="8">
    <location>
        <begin position="240"/>
        <end position="258"/>
    </location>
</feature>
<keyword evidence="11" id="KW-1185">Reference proteome</keyword>
<evidence type="ECO:0000313" key="10">
    <source>
        <dbReference type="EMBL" id="SEL63131.1"/>
    </source>
</evidence>
<organism evidence="10 11">
    <name type="scientific">Parapedobacter koreensis</name>
    <dbReference type="NCBI Taxonomy" id="332977"/>
    <lineage>
        <taxon>Bacteria</taxon>
        <taxon>Pseudomonadati</taxon>
        <taxon>Bacteroidota</taxon>
        <taxon>Sphingobacteriia</taxon>
        <taxon>Sphingobacteriales</taxon>
        <taxon>Sphingobacteriaceae</taxon>
        <taxon>Parapedobacter</taxon>
    </lineage>
</organism>
<dbReference type="PANTHER" id="PTHR42703:SF1">
    <property type="entry name" value="NA(+)_H(+) ANTIPORTER SUBUNIT D1"/>
    <property type="match status" value="1"/>
</dbReference>
<dbReference type="STRING" id="332977.SAMN05421740_107281"/>
<feature type="domain" description="NADH:quinone oxidoreductase/Mrp antiporter transmembrane" evidence="9">
    <location>
        <begin position="129"/>
        <end position="416"/>
    </location>
</feature>
<comment type="similarity">
    <text evidence="2">Belongs to the CPA3 antiporters (TC 2.A.63) subunit D family.</text>
</comment>
<keyword evidence="6 8" id="KW-0472">Membrane</keyword>
<evidence type="ECO:0000256" key="7">
    <source>
        <dbReference type="RuleBase" id="RU000320"/>
    </source>
</evidence>
<accession>A0A1H7RSC5</accession>
<dbReference type="GO" id="GO:0042773">
    <property type="term" value="P:ATP synthesis coupled electron transport"/>
    <property type="evidence" value="ECO:0007669"/>
    <property type="project" value="InterPro"/>
</dbReference>
<feature type="transmembrane region" description="Helical" evidence="8">
    <location>
        <begin position="163"/>
        <end position="185"/>
    </location>
</feature>
<dbReference type="RefSeq" id="WP_090607290.1">
    <property type="nucleotide sequence ID" value="NZ_FNZR01000007.1"/>
</dbReference>
<feature type="transmembrane region" description="Helical" evidence="8">
    <location>
        <begin position="403"/>
        <end position="423"/>
    </location>
</feature>
<keyword evidence="4 7" id="KW-0812">Transmembrane</keyword>
<feature type="transmembrane region" description="Helical" evidence="8">
    <location>
        <begin position="133"/>
        <end position="151"/>
    </location>
</feature>
<evidence type="ECO:0000256" key="1">
    <source>
        <dbReference type="ARBA" id="ARBA00004651"/>
    </source>
</evidence>
<evidence type="ECO:0000259" key="9">
    <source>
        <dbReference type="Pfam" id="PF00361"/>
    </source>
</evidence>
<sequence length="507" mass="55873">MIDNTLIFPVIVHLFTAIVLLFFWRKTVAQRIISIAGSLIAMLLAVRLFTMVWNDGIRTMQAAGWDAPFGITFVADVFSSMMVLLTAFSGVAVSTYSATGVARGRMLYGYFPIFHLLLMGLNGAFLTGDIFNLYVWFEVIIIASFVFMTLGGRKAQIEGAVKYMAMNILASTFFLTGIAILYGITGTLNMADLSLKIGALENRKLVDITAIFFIIGFGIKSAVFPLYFWLPSSYHTPPSAVAAVFGGLLTKVGIYALFRMFTLIFIPDDFLTTLLVVLAIFTIITGTFGAVIKNNIRRVFSYLIVCHIGFMVGGLGMYSEIALTGALLYLFHDIMVKTNIFLIAGLIRKLRGTMNMDKLGGLYKEYPLLSLVIALVLFSLVGVPPLSGFWPKIYLFEAGFIDAQYALLAAIIVGSFATLYVIAKLWAKVFWKDQPELPDGESLRDEFKPLNRFRKSLLVAPIVFLAAITLYIGLAAENITAVAQHIAHEMKDVSPYIEAVLGPNVSP</sequence>
<evidence type="ECO:0000256" key="2">
    <source>
        <dbReference type="ARBA" id="ARBA00005346"/>
    </source>
</evidence>
<dbReference type="InterPro" id="IPR050586">
    <property type="entry name" value="CPA3_Na-H_Antiporter_D"/>
</dbReference>
<reference evidence="11" key="1">
    <citation type="submission" date="2016-10" db="EMBL/GenBank/DDBJ databases">
        <authorList>
            <person name="Varghese N."/>
            <person name="Submissions S."/>
        </authorList>
    </citation>
    <scope>NUCLEOTIDE SEQUENCE [LARGE SCALE GENOMIC DNA]</scope>
    <source>
        <strain evidence="11">Jip14</strain>
    </source>
</reference>
<dbReference type="Proteomes" id="UP000198916">
    <property type="component" value="Unassembled WGS sequence"/>
</dbReference>
<feature type="transmembrane region" description="Helical" evidence="8">
    <location>
        <begin position="205"/>
        <end position="228"/>
    </location>
</feature>
<evidence type="ECO:0000256" key="5">
    <source>
        <dbReference type="ARBA" id="ARBA00022989"/>
    </source>
</evidence>
<evidence type="ECO:0000256" key="4">
    <source>
        <dbReference type="ARBA" id="ARBA00022692"/>
    </source>
</evidence>
<dbReference type="PRINTS" id="PR01437">
    <property type="entry name" value="NUOXDRDTASE4"/>
</dbReference>
<feature type="transmembrane region" description="Helical" evidence="8">
    <location>
        <begin position="457"/>
        <end position="476"/>
    </location>
</feature>
<evidence type="ECO:0000256" key="3">
    <source>
        <dbReference type="ARBA" id="ARBA00022475"/>
    </source>
</evidence>
<feature type="transmembrane region" description="Helical" evidence="8">
    <location>
        <begin position="327"/>
        <end position="347"/>
    </location>
</feature>